<evidence type="ECO:0000256" key="1">
    <source>
        <dbReference type="ARBA" id="ARBA00022679"/>
    </source>
</evidence>
<name>A0A090FDL2_MESPL</name>
<proteinExistence type="predicted"/>
<dbReference type="PANTHER" id="PTHR32385:SF23">
    <property type="entry name" value="NUCLEOTIDE-DIPHOSPHO-SUGAR TRANSFERASE"/>
    <property type="match status" value="1"/>
</dbReference>
<dbReference type="GO" id="GO:0051999">
    <property type="term" value="P:mannosyl-inositol phosphorylceramide biosynthetic process"/>
    <property type="evidence" value="ECO:0007669"/>
    <property type="project" value="TreeGrafter"/>
</dbReference>
<organism evidence="2 3">
    <name type="scientific">Mesorhizobium plurifarium</name>
    <dbReference type="NCBI Taxonomy" id="69974"/>
    <lineage>
        <taxon>Bacteria</taxon>
        <taxon>Pseudomonadati</taxon>
        <taxon>Pseudomonadota</taxon>
        <taxon>Alphaproteobacteria</taxon>
        <taxon>Hyphomicrobiales</taxon>
        <taxon>Phyllobacteriaceae</taxon>
        <taxon>Mesorhizobium</taxon>
    </lineage>
</organism>
<dbReference type="PANTHER" id="PTHR32385">
    <property type="entry name" value="MANNOSYL PHOSPHORYLINOSITOL CERAMIDE SYNTHASE"/>
    <property type="match status" value="1"/>
</dbReference>
<dbReference type="SUPFAM" id="SSF53448">
    <property type="entry name" value="Nucleotide-diphospho-sugar transferases"/>
    <property type="match status" value="2"/>
</dbReference>
<dbReference type="GO" id="GO:0016020">
    <property type="term" value="C:membrane"/>
    <property type="evidence" value="ECO:0007669"/>
    <property type="project" value="GOC"/>
</dbReference>
<dbReference type="EMBL" id="CCNB01000034">
    <property type="protein sequence ID" value="CDX41935.1"/>
    <property type="molecule type" value="Genomic_DNA"/>
</dbReference>
<gene>
    <name evidence="2" type="ORF">MPLDJ20_40119</name>
</gene>
<dbReference type="InterPro" id="IPR051706">
    <property type="entry name" value="Glycosyltransferase_domain"/>
</dbReference>
<dbReference type="InterPro" id="IPR007577">
    <property type="entry name" value="GlycoTrfase_DXD_sugar-bd_CS"/>
</dbReference>
<dbReference type="GO" id="GO:0000030">
    <property type="term" value="F:mannosyltransferase activity"/>
    <property type="evidence" value="ECO:0007669"/>
    <property type="project" value="TreeGrafter"/>
</dbReference>
<dbReference type="Pfam" id="PF04488">
    <property type="entry name" value="Gly_transf_sug"/>
    <property type="match status" value="1"/>
</dbReference>
<sequence>MAWGWRAPADEPLHNESSMIPKILHQTWKTDDIPARFQAYVESWKRHHPDWTMMFWNDRRLLEFVARHYPDFLPTFCSYERGVLRADAGRYMLLHHFGGVYADIDCECVASFDPLASEDRIVVCKEPDTHARVQADFRRLPYLLFNGTIASPPGHPFWLHLLSFLPGLAHAKEAIDATGPCVMTSAQLSYGDQSAFAIHPSALFAPVDSAGRNGGNETPTLSIHHWAGTWWTRAPAAGWRDKIRTRVYRSWHHLTRGAYLSEAAAREGVDPAAVAAPAPSGGNVAILVPLRDAADHIQPFLDAVSALDYPKDRIKLVFCEGDSTDGSWERLQQAVAPLTGNYRDVVLLQRQTGVRVDRTKRAKRRLQRARRGAIAKVRNHLIDHGLDPDDDWALWVDIDVWRFPGDILSRLMEGGHRIVVPNCVKIAGGGSFDLNSFISVGKEKDYRYYREIYGGIHQPPAYSYNRLHLSDVRHLDSIGLDGVGGTMLMVDAILHRGGLRFPEIPYRDLIETEGFGVLANDLGIRPIGLPRLEILHVPW</sequence>
<dbReference type="Gene3D" id="3.90.550.10">
    <property type="entry name" value="Spore Coat Polysaccharide Biosynthesis Protein SpsA, Chain A"/>
    <property type="match status" value="1"/>
</dbReference>
<protein>
    <submittedName>
        <fullName evidence="2">Glycosyltransferase sugar-binding region containing DXD motif</fullName>
    </submittedName>
</protein>
<keyword evidence="1 2" id="KW-0808">Transferase</keyword>
<dbReference type="InterPro" id="IPR029044">
    <property type="entry name" value="Nucleotide-diphossugar_trans"/>
</dbReference>
<evidence type="ECO:0000313" key="2">
    <source>
        <dbReference type="EMBL" id="CDX41935.1"/>
    </source>
</evidence>
<dbReference type="AlphaFoldDB" id="A0A090FDL2"/>
<dbReference type="Gene3D" id="3.90.550.20">
    <property type="match status" value="1"/>
</dbReference>
<reference evidence="2 3" key="1">
    <citation type="submission" date="2014-08" db="EMBL/GenBank/DDBJ databases">
        <authorList>
            <person name="Moulin Lionel"/>
        </authorList>
    </citation>
    <scope>NUCLEOTIDE SEQUENCE [LARGE SCALE GENOMIC DNA]</scope>
</reference>
<dbReference type="Pfam" id="PF03452">
    <property type="entry name" value="Anp1"/>
    <property type="match status" value="1"/>
</dbReference>
<dbReference type="Proteomes" id="UP000046373">
    <property type="component" value="Unassembled WGS sequence"/>
</dbReference>
<evidence type="ECO:0000313" key="3">
    <source>
        <dbReference type="Proteomes" id="UP000046373"/>
    </source>
</evidence>
<accession>A0A090FDL2</accession>